<proteinExistence type="predicted"/>
<keyword evidence="2" id="KW-0479">Metal-binding</keyword>
<organism evidence="4 5">
    <name type="scientific">Macrosiphum euphorbiae</name>
    <name type="common">potato aphid</name>
    <dbReference type="NCBI Taxonomy" id="13131"/>
    <lineage>
        <taxon>Eukaryota</taxon>
        <taxon>Metazoa</taxon>
        <taxon>Ecdysozoa</taxon>
        <taxon>Arthropoda</taxon>
        <taxon>Hexapoda</taxon>
        <taxon>Insecta</taxon>
        <taxon>Pterygota</taxon>
        <taxon>Neoptera</taxon>
        <taxon>Paraneoptera</taxon>
        <taxon>Hemiptera</taxon>
        <taxon>Sternorrhyncha</taxon>
        <taxon>Aphidomorpha</taxon>
        <taxon>Aphidoidea</taxon>
        <taxon>Aphididae</taxon>
        <taxon>Macrosiphini</taxon>
        <taxon>Macrosiphum</taxon>
    </lineage>
</organism>
<sequence>MIFNYCLSRARITIENTFGLLAARFRIFRRPIIASEKTVHATIQATVVLHNYVISNEKLKGTDNYCQSVHDKQLTTRQERRDNQSGGLLPVLQMGSNNLPKEGKDVREKFTNYFSGEGALDFQYDII</sequence>
<evidence type="ECO:0000313" key="5">
    <source>
        <dbReference type="Proteomes" id="UP001160148"/>
    </source>
</evidence>
<comment type="caution">
    <text evidence="4">The sequence shown here is derived from an EMBL/GenBank/DDBJ whole genome shotgun (WGS) entry which is preliminary data.</text>
</comment>
<comment type="cofactor">
    <cofactor evidence="1">
        <name>a divalent metal cation</name>
        <dbReference type="ChEBI" id="CHEBI:60240"/>
    </cofactor>
</comment>
<reference evidence="4 5" key="1">
    <citation type="submission" date="2023-01" db="EMBL/GenBank/DDBJ databases">
        <authorList>
            <person name="Whitehead M."/>
        </authorList>
    </citation>
    <scope>NUCLEOTIDE SEQUENCE [LARGE SCALE GENOMIC DNA]</scope>
</reference>
<protein>
    <recommendedName>
        <fullName evidence="3">DDE Tnp4 domain-containing protein</fullName>
    </recommendedName>
</protein>
<evidence type="ECO:0000259" key="3">
    <source>
        <dbReference type="Pfam" id="PF13359"/>
    </source>
</evidence>
<dbReference type="AlphaFoldDB" id="A0AAV0VVN3"/>
<dbReference type="Pfam" id="PF13359">
    <property type="entry name" value="DDE_Tnp_4"/>
    <property type="match status" value="1"/>
</dbReference>
<evidence type="ECO:0000256" key="1">
    <source>
        <dbReference type="ARBA" id="ARBA00001968"/>
    </source>
</evidence>
<evidence type="ECO:0000313" key="4">
    <source>
        <dbReference type="EMBL" id="CAI6347615.1"/>
    </source>
</evidence>
<dbReference type="Proteomes" id="UP001160148">
    <property type="component" value="Unassembled WGS sequence"/>
</dbReference>
<dbReference type="InterPro" id="IPR027806">
    <property type="entry name" value="HARBI1_dom"/>
</dbReference>
<evidence type="ECO:0000256" key="2">
    <source>
        <dbReference type="ARBA" id="ARBA00022723"/>
    </source>
</evidence>
<dbReference type="EMBL" id="CARXXK010000001">
    <property type="protein sequence ID" value="CAI6347615.1"/>
    <property type="molecule type" value="Genomic_DNA"/>
</dbReference>
<keyword evidence="5" id="KW-1185">Reference proteome</keyword>
<dbReference type="GO" id="GO:0046872">
    <property type="term" value="F:metal ion binding"/>
    <property type="evidence" value="ECO:0007669"/>
    <property type="project" value="UniProtKB-KW"/>
</dbReference>
<gene>
    <name evidence="4" type="ORF">MEUPH1_LOCUS4388</name>
</gene>
<feature type="domain" description="DDE Tnp4" evidence="3">
    <location>
        <begin position="2"/>
        <end position="51"/>
    </location>
</feature>
<accession>A0AAV0VVN3</accession>
<name>A0AAV0VVN3_9HEMI</name>